<proteinExistence type="inferred from homology"/>
<sequence>MSAAGLWAIASVVYGVLGQRIPPLQLNLIKGVIAIALLLITIVITGDFLPTLAPLPLLLIFLSGAVGIGFGDTAFFAVINKLGPRRALLIETLAPPMSAIAANIFLGEILNPSAWCGILLTILGVAWVVTERVSGGNNTSTTQLWKGISLGVLAAAANSTGAILSRAAFSQINISPLWAALLRLTAGFFVTIIWALLPNQSNHIFINVVKLSKRVIFYCFLAAFLGTYLAIWLQQTAIKLTDVGIAATLMQTSPIFIIPLAVLMGEKVTRRAIIGVIVAILGISLLFYGR</sequence>
<dbReference type="InterPro" id="IPR000620">
    <property type="entry name" value="EamA_dom"/>
</dbReference>
<feature type="transmembrane region" description="Helical" evidence="2">
    <location>
        <begin position="99"/>
        <end position="129"/>
    </location>
</feature>
<dbReference type="Pfam" id="PF00892">
    <property type="entry name" value="EamA"/>
    <property type="match status" value="2"/>
</dbReference>
<keyword evidence="2" id="KW-0472">Membrane</keyword>
<keyword evidence="2" id="KW-0812">Transmembrane</keyword>
<gene>
    <name evidence="4" type="ORF">WJM97_19010</name>
</gene>
<feature type="domain" description="EamA" evidence="3">
    <location>
        <begin position="3"/>
        <end position="129"/>
    </location>
</feature>
<reference evidence="4 5" key="1">
    <citation type="submission" date="2024-04" db="EMBL/GenBank/DDBJ databases">
        <title>Okeanomitos corallinicola gen. &amp; sp. nov. (Nostocales, Cyanobacteria), a new toxic marine heterocyst-forming cyanobacterium from a coral reef.</title>
        <authorList>
            <person name="Li H."/>
            <person name="Li R."/>
            <person name="Kang J."/>
            <person name="Hii K.S."/>
            <person name="Mohamed H.F."/>
            <person name="Xu X."/>
            <person name="Luo Z."/>
        </authorList>
    </citation>
    <scope>NUCLEOTIDE SEQUENCE [LARGE SCALE GENOMIC DNA]</scope>
    <source>
        <strain evidence="4 5">TIOX110</strain>
    </source>
</reference>
<keyword evidence="2" id="KW-1133">Transmembrane helix</keyword>
<dbReference type="PANTHER" id="PTHR22911">
    <property type="entry name" value="ACYL-MALONYL CONDENSING ENZYME-RELATED"/>
    <property type="match status" value="1"/>
</dbReference>
<dbReference type="InterPro" id="IPR037185">
    <property type="entry name" value="EmrE-like"/>
</dbReference>
<feature type="transmembrane region" description="Helical" evidence="2">
    <location>
        <begin position="175"/>
        <end position="195"/>
    </location>
</feature>
<dbReference type="Proteomes" id="UP001483337">
    <property type="component" value="Chromosome"/>
</dbReference>
<protein>
    <submittedName>
        <fullName evidence="4">DMT family transporter</fullName>
    </submittedName>
</protein>
<evidence type="ECO:0000256" key="2">
    <source>
        <dbReference type="SAM" id="Phobius"/>
    </source>
</evidence>
<keyword evidence="5" id="KW-1185">Reference proteome</keyword>
<evidence type="ECO:0000313" key="4">
    <source>
        <dbReference type="EMBL" id="WZB87439.1"/>
    </source>
</evidence>
<accession>A0ABZ2UPZ0</accession>
<name>A0ABZ2UPZ0_9CYAN</name>
<feature type="transmembrane region" description="Helical" evidence="2">
    <location>
        <begin position="150"/>
        <end position="169"/>
    </location>
</feature>
<feature type="domain" description="EamA" evidence="3">
    <location>
        <begin position="146"/>
        <end position="287"/>
    </location>
</feature>
<evidence type="ECO:0000313" key="5">
    <source>
        <dbReference type="Proteomes" id="UP001483337"/>
    </source>
</evidence>
<comment type="similarity">
    <text evidence="1">Belongs to the EamA transporter family.</text>
</comment>
<evidence type="ECO:0000256" key="1">
    <source>
        <dbReference type="ARBA" id="ARBA00007362"/>
    </source>
</evidence>
<dbReference type="RefSeq" id="WP_353930352.1">
    <property type="nucleotide sequence ID" value="NZ_CP150886.1"/>
</dbReference>
<dbReference type="EMBL" id="CP150886">
    <property type="protein sequence ID" value="WZB87439.1"/>
    <property type="molecule type" value="Genomic_DNA"/>
</dbReference>
<evidence type="ECO:0000259" key="3">
    <source>
        <dbReference type="Pfam" id="PF00892"/>
    </source>
</evidence>
<dbReference type="PANTHER" id="PTHR22911:SF137">
    <property type="entry name" value="SOLUTE CARRIER FAMILY 35 MEMBER G2-RELATED"/>
    <property type="match status" value="1"/>
</dbReference>
<feature type="transmembrane region" description="Helical" evidence="2">
    <location>
        <begin position="272"/>
        <end position="289"/>
    </location>
</feature>
<organism evidence="4 5">
    <name type="scientific">Okeanomitos corallinicola TIOX110</name>
    <dbReference type="NCBI Taxonomy" id="3133117"/>
    <lineage>
        <taxon>Bacteria</taxon>
        <taxon>Bacillati</taxon>
        <taxon>Cyanobacteriota</taxon>
        <taxon>Cyanophyceae</taxon>
        <taxon>Nostocales</taxon>
        <taxon>Aphanizomenonaceae</taxon>
        <taxon>Okeanomitos</taxon>
    </lineage>
</organism>
<feature type="transmembrane region" description="Helical" evidence="2">
    <location>
        <begin position="28"/>
        <end position="50"/>
    </location>
</feature>
<dbReference type="SUPFAM" id="SSF103481">
    <property type="entry name" value="Multidrug resistance efflux transporter EmrE"/>
    <property type="match status" value="2"/>
</dbReference>
<feature type="transmembrane region" description="Helical" evidence="2">
    <location>
        <begin position="245"/>
        <end position="265"/>
    </location>
</feature>
<feature type="transmembrane region" description="Helical" evidence="2">
    <location>
        <begin position="57"/>
        <end position="79"/>
    </location>
</feature>
<feature type="transmembrane region" description="Helical" evidence="2">
    <location>
        <begin position="215"/>
        <end position="233"/>
    </location>
</feature>